<organism evidence="1 2">
    <name type="scientific">Haloarcula onubensis</name>
    <dbReference type="NCBI Taxonomy" id="2950539"/>
    <lineage>
        <taxon>Archaea</taxon>
        <taxon>Methanobacteriati</taxon>
        <taxon>Methanobacteriota</taxon>
        <taxon>Stenosarchaea group</taxon>
        <taxon>Halobacteria</taxon>
        <taxon>Halobacteriales</taxon>
        <taxon>Haloarculaceae</taxon>
        <taxon>Haloarcula</taxon>
    </lineage>
</organism>
<reference evidence="1 2" key="1">
    <citation type="submission" date="2022-06" db="EMBL/GenBank/DDBJ databases">
        <title>Halomicroarcula sp. a new haloarchaeum isolate from saline soil.</title>
        <authorList>
            <person name="Strakova D."/>
            <person name="Galisteo C."/>
            <person name="Sanchez-Porro C."/>
            <person name="Ventosa A."/>
        </authorList>
    </citation>
    <scope>NUCLEOTIDE SEQUENCE [LARGE SCALE GENOMIC DNA]</scope>
    <source>
        <strain evidence="1 2">S3CR25-11</strain>
    </source>
</reference>
<accession>A0ABU2FV84</accession>
<evidence type="ECO:0000313" key="2">
    <source>
        <dbReference type="Proteomes" id="UP001268864"/>
    </source>
</evidence>
<name>A0ABU2FV84_9EURY</name>
<comment type="caution">
    <text evidence="1">The sequence shown here is derived from an EMBL/GenBank/DDBJ whole genome shotgun (WGS) entry which is preliminary data.</text>
</comment>
<evidence type="ECO:0008006" key="3">
    <source>
        <dbReference type="Google" id="ProtNLM"/>
    </source>
</evidence>
<protein>
    <recommendedName>
        <fullName evidence="3">Baseplate protein J-like domain-containing protein</fullName>
    </recommendedName>
</protein>
<dbReference type="Proteomes" id="UP001268864">
    <property type="component" value="Unassembled WGS sequence"/>
</dbReference>
<keyword evidence="2" id="KW-1185">Reference proteome</keyword>
<dbReference type="RefSeq" id="WP_310902349.1">
    <property type="nucleotide sequence ID" value="NZ_JAMQOS010000010.1"/>
</dbReference>
<proteinExistence type="predicted"/>
<dbReference type="EMBL" id="JAMQOS010000010">
    <property type="protein sequence ID" value="MDS0284683.1"/>
    <property type="molecule type" value="Genomic_DNA"/>
</dbReference>
<evidence type="ECO:0000313" key="1">
    <source>
        <dbReference type="EMBL" id="MDS0284683.1"/>
    </source>
</evidence>
<sequence length="258" mass="27429">MPDRTLEERLPSAFPSYDDDTDFGAWLDAHQDEVDGLDADLDSVQQSHQVAHATGNELDLIGADFGILGRRRGRDDDSYRQFLQSLIPAYSGRGTPPGLRTAVAAGVLTTKDDIGLVEDFDANRYEVELYDWEPHKTGTVHTLANVADPSVVQRRDPLHYYSEATSLAVRTDSTIALGIHNLAPSASVSMTGESTLVQDIRNTLAAAAFVAAGGDTTTDLISAPLGNATLGDITLGLPSANGTSWTNLGSGTLGSETL</sequence>
<gene>
    <name evidence="1" type="ORF">NDI86_21515</name>
</gene>